<proteinExistence type="predicted"/>
<protein>
    <submittedName>
        <fullName evidence="1">Uncharacterized protein</fullName>
    </submittedName>
</protein>
<evidence type="ECO:0000313" key="2">
    <source>
        <dbReference type="Proteomes" id="UP000215453"/>
    </source>
</evidence>
<dbReference type="PANTHER" id="PTHR40788">
    <property type="entry name" value="CLR5 DOMAIN-CONTAINING PROTEIN-RELATED"/>
    <property type="match status" value="1"/>
</dbReference>
<name>A0A1Y6LWN6_ZYMTR</name>
<dbReference type="AlphaFoldDB" id="A0A1Y6LWN6"/>
<dbReference type="Proteomes" id="UP000215453">
    <property type="component" value="Chromosome 11"/>
</dbReference>
<sequence>MSRAAMQSAVADRDAVAYLQTLSIPEIRATVRITDAMCGMNAARSTFKTDEELIGYRNDIVRDLRDSPRQGGGVSGDVPWLDFVHAMVATGFEAEKLYGPVWNFRPTKLDVERSIQFHEPHPSGKIAYRVCRGHGRRLNRAYGWTGDNFVAEGKSAVALGEKQVN</sequence>
<gene>
    <name evidence="1" type="ORF">ZT1A5_G10243</name>
</gene>
<dbReference type="PANTHER" id="PTHR40788:SF2">
    <property type="entry name" value="CLR5 DOMAIN-CONTAINING PROTEIN"/>
    <property type="match status" value="1"/>
</dbReference>
<accession>A0A1Y6LWN6</accession>
<dbReference type="EMBL" id="LT882686">
    <property type="protein sequence ID" value="SMY28797.1"/>
    <property type="molecule type" value="Genomic_DNA"/>
</dbReference>
<organism evidence="1 2">
    <name type="scientific">Zymoseptoria tritici ST99CH_1A5</name>
    <dbReference type="NCBI Taxonomy" id="1276529"/>
    <lineage>
        <taxon>Eukaryota</taxon>
        <taxon>Fungi</taxon>
        <taxon>Dikarya</taxon>
        <taxon>Ascomycota</taxon>
        <taxon>Pezizomycotina</taxon>
        <taxon>Dothideomycetes</taxon>
        <taxon>Dothideomycetidae</taxon>
        <taxon>Mycosphaerellales</taxon>
        <taxon>Mycosphaerellaceae</taxon>
        <taxon>Zymoseptoria</taxon>
    </lineage>
</organism>
<evidence type="ECO:0000313" key="1">
    <source>
        <dbReference type="EMBL" id="SMY28797.1"/>
    </source>
</evidence>
<reference evidence="1 2" key="1">
    <citation type="submission" date="2016-10" db="EMBL/GenBank/DDBJ databases">
        <authorList>
            <person name="Varghese N."/>
        </authorList>
    </citation>
    <scope>NUCLEOTIDE SEQUENCE [LARGE SCALE GENOMIC DNA]</scope>
</reference>